<gene>
    <name evidence="1" type="ORF">NPIL_52361</name>
</gene>
<proteinExistence type="predicted"/>
<comment type="caution">
    <text evidence="1">The sequence shown here is derived from an EMBL/GenBank/DDBJ whole genome shotgun (WGS) entry which is preliminary data.</text>
</comment>
<name>A0A8X6TZ82_NEPPI</name>
<dbReference type="EMBL" id="BMAW01115257">
    <property type="protein sequence ID" value="GFT65452.1"/>
    <property type="molecule type" value="Genomic_DNA"/>
</dbReference>
<reference evidence="1" key="1">
    <citation type="submission" date="2020-08" db="EMBL/GenBank/DDBJ databases">
        <title>Multicomponent nature underlies the extraordinary mechanical properties of spider dragline silk.</title>
        <authorList>
            <person name="Kono N."/>
            <person name="Nakamura H."/>
            <person name="Mori M."/>
            <person name="Yoshida Y."/>
            <person name="Ohtoshi R."/>
            <person name="Malay A.D."/>
            <person name="Moran D.A.P."/>
            <person name="Tomita M."/>
            <person name="Numata K."/>
            <person name="Arakawa K."/>
        </authorList>
    </citation>
    <scope>NUCLEOTIDE SEQUENCE</scope>
</reference>
<evidence type="ECO:0000313" key="2">
    <source>
        <dbReference type="Proteomes" id="UP000887013"/>
    </source>
</evidence>
<keyword evidence="2" id="KW-1185">Reference proteome</keyword>
<accession>A0A8X6TZ82</accession>
<dbReference type="AlphaFoldDB" id="A0A8X6TZ82"/>
<sequence length="90" mass="10033">MAGQTTTTDITTGKRPEMNMVIFNGVTCGKRLMELRRMGFTVIISQTTLLVAPPRASLLLPRRKRSLPLGYQSVGFTKSHFLPIIKNLTL</sequence>
<protein>
    <submittedName>
        <fullName evidence="1">Uncharacterized protein</fullName>
    </submittedName>
</protein>
<evidence type="ECO:0000313" key="1">
    <source>
        <dbReference type="EMBL" id="GFT65452.1"/>
    </source>
</evidence>
<dbReference type="Proteomes" id="UP000887013">
    <property type="component" value="Unassembled WGS sequence"/>
</dbReference>
<organism evidence="1 2">
    <name type="scientific">Nephila pilipes</name>
    <name type="common">Giant wood spider</name>
    <name type="synonym">Nephila maculata</name>
    <dbReference type="NCBI Taxonomy" id="299642"/>
    <lineage>
        <taxon>Eukaryota</taxon>
        <taxon>Metazoa</taxon>
        <taxon>Ecdysozoa</taxon>
        <taxon>Arthropoda</taxon>
        <taxon>Chelicerata</taxon>
        <taxon>Arachnida</taxon>
        <taxon>Araneae</taxon>
        <taxon>Araneomorphae</taxon>
        <taxon>Entelegynae</taxon>
        <taxon>Araneoidea</taxon>
        <taxon>Nephilidae</taxon>
        <taxon>Nephila</taxon>
    </lineage>
</organism>